<feature type="region of interest" description="Disordered" evidence="1">
    <location>
        <begin position="471"/>
        <end position="514"/>
    </location>
</feature>
<feature type="region of interest" description="Disordered" evidence="1">
    <location>
        <begin position="613"/>
        <end position="638"/>
    </location>
</feature>
<evidence type="ECO:0000256" key="1">
    <source>
        <dbReference type="SAM" id="MobiDB-lite"/>
    </source>
</evidence>
<feature type="region of interest" description="Disordered" evidence="1">
    <location>
        <begin position="390"/>
        <end position="448"/>
    </location>
</feature>
<feature type="region of interest" description="Disordered" evidence="1">
    <location>
        <begin position="320"/>
        <end position="341"/>
    </location>
</feature>
<feature type="compositionally biased region" description="Polar residues" evidence="1">
    <location>
        <begin position="320"/>
        <end position="334"/>
    </location>
</feature>
<dbReference type="EMBL" id="MCFL01000032">
    <property type="protein sequence ID" value="ORZ33894.1"/>
    <property type="molecule type" value="Genomic_DNA"/>
</dbReference>
<feature type="compositionally biased region" description="Gly residues" evidence="1">
    <location>
        <begin position="476"/>
        <end position="485"/>
    </location>
</feature>
<name>A0A1Y2HIT3_9FUNG</name>
<protein>
    <submittedName>
        <fullName evidence="2">Uncharacterized protein</fullName>
    </submittedName>
</protein>
<evidence type="ECO:0000313" key="3">
    <source>
        <dbReference type="Proteomes" id="UP000193411"/>
    </source>
</evidence>
<feature type="compositionally biased region" description="Polar residues" evidence="1">
    <location>
        <begin position="613"/>
        <end position="624"/>
    </location>
</feature>
<feature type="compositionally biased region" description="Low complexity" evidence="1">
    <location>
        <begin position="193"/>
        <end position="214"/>
    </location>
</feature>
<feature type="compositionally biased region" description="Polar residues" evidence="1">
    <location>
        <begin position="123"/>
        <end position="145"/>
    </location>
</feature>
<feature type="compositionally biased region" description="Basic and acidic residues" evidence="1">
    <location>
        <begin position="147"/>
        <end position="166"/>
    </location>
</feature>
<proteinExistence type="predicted"/>
<gene>
    <name evidence="2" type="ORF">BCR44DRAFT_35566</name>
</gene>
<comment type="caution">
    <text evidence="2">The sequence shown here is derived from an EMBL/GenBank/DDBJ whole genome shotgun (WGS) entry which is preliminary data.</text>
</comment>
<feature type="compositionally biased region" description="Gly residues" evidence="1">
    <location>
        <begin position="38"/>
        <end position="48"/>
    </location>
</feature>
<feature type="compositionally biased region" description="Low complexity" evidence="1">
    <location>
        <begin position="16"/>
        <end position="35"/>
    </location>
</feature>
<accession>A0A1Y2HIT3</accession>
<keyword evidence="3" id="KW-1185">Reference proteome</keyword>
<feature type="compositionally biased region" description="Low complexity" evidence="1">
    <location>
        <begin position="267"/>
        <end position="277"/>
    </location>
</feature>
<sequence>MWNFDTVKSAKPPTPSSTATTSPTSSAHATISGPPSSGPGGSGGGGGQTPSNALSHAATIMSRKAHRRNQSSVFMGPNGLEATTAGSTTTATVRSNNPSPAISARSIPDAPEEDSGIPVFDSPAQSQSEGESSTGTRPKKSSSGQAGDDRRASKSDLPRIKTKDLTAPHIPRSYSESGVYNPLMHIFNPPSPTSQSTATAAPASASATNASYSTRQLPPLPPPSDPGLSNSPISPGFTTSPSMPFIIDTSILSPNQSPPSTPLHLNPGTTDSPASTASGGGGIGARPRQQSLTSRLKLFSKSRAMDARLYKPIHTISSAFRNTGSRHPTSSGNASAHMPNGGLAQAGLVEEFPPLRPRASTAPEIRTDLRPGPGIRRLSFLLNFTTGGSSSAASASGANSPTAAGSPTSDRDPSFRDRKGSSGSASKRLSREAEKAAAAAGSGGASVPLARRLSTSGGLFGILSSSLPASPSGGSMLAGGGGANGDPGHEGEHAHGHGHGHAHHPSNSSSSSTSLFARVRSGSVSNFFKLDRERKGSVSQSSMTTDSLPLADQDAAGVADTVVAPDPENSFVQLVNLPPEAQQAADPVAASQVIRSLSLASLFETSQMVDGNIGSHSSFPSTSLGDLAPTKEEEADQPESEVMNVVVGGQRWKLDGLGTGLARPIPMGGGAVSLIPLSPSVGEDPHLLPSPLSAARPQVPSLGVLKCPKLVADPDAYPAFGCTEEQLEEMDDQIADLAKECIRWLDHADKSFRALAEMEQP</sequence>
<dbReference type="Proteomes" id="UP000193411">
    <property type="component" value="Unassembled WGS sequence"/>
</dbReference>
<feature type="compositionally biased region" description="Basic and acidic residues" evidence="1">
    <location>
        <begin position="409"/>
        <end position="420"/>
    </location>
</feature>
<evidence type="ECO:0000313" key="2">
    <source>
        <dbReference type="EMBL" id="ORZ33894.1"/>
    </source>
</evidence>
<reference evidence="2 3" key="1">
    <citation type="submission" date="2016-07" db="EMBL/GenBank/DDBJ databases">
        <title>Pervasive Adenine N6-methylation of Active Genes in Fungi.</title>
        <authorList>
            <consortium name="DOE Joint Genome Institute"/>
            <person name="Mondo S.J."/>
            <person name="Dannebaum R.O."/>
            <person name="Kuo R.C."/>
            <person name="Labutti K."/>
            <person name="Haridas S."/>
            <person name="Kuo A."/>
            <person name="Salamov A."/>
            <person name="Ahrendt S.R."/>
            <person name="Lipzen A."/>
            <person name="Sullivan W."/>
            <person name="Andreopoulos W.B."/>
            <person name="Clum A."/>
            <person name="Lindquist E."/>
            <person name="Daum C."/>
            <person name="Ramamoorthy G.K."/>
            <person name="Gryganskyi A."/>
            <person name="Culley D."/>
            <person name="Magnuson J.K."/>
            <person name="James T.Y."/>
            <person name="O'Malley M.A."/>
            <person name="Stajich J.E."/>
            <person name="Spatafora J.W."/>
            <person name="Visel A."/>
            <person name="Grigoriev I.V."/>
        </authorList>
    </citation>
    <scope>NUCLEOTIDE SEQUENCE [LARGE SCALE GENOMIC DNA]</scope>
    <source>
        <strain evidence="2 3">PL171</strain>
    </source>
</reference>
<feature type="compositionally biased region" description="Low complexity" evidence="1">
    <location>
        <begin position="82"/>
        <end position="92"/>
    </location>
</feature>
<feature type="region of interest" description="Disordered" evidence="1">
    <location>
        <begin position="1"/>
        <end position="291"/>
    </location>
</feature>
<organism evidence="2 3">
    <name type="scientific">Catenaria anguillulae PL171</name>
    <dbReference type="NCBI Taxonomy" id="765915"/>
    <lineage>
        <taxon>Eukaryota</taxon>
        <taxon>Fungi</taxon>
        <taxon>Fungi incertae sedis</taxon>
        <taxon>Blastocladiomycota</taxon>
        <taxon>Blastocladiomycetes</taxon>
        <taxon>Blastocladiales</taxon>
        <taxon>Catenariaceae</taxon>
        <taxon>Catenaria</taxon>
    </lineage>
</organism>
<feature type="compositionally biased region" description="Low complexity" evidence="1">
    <location>
        <begin position="390"/>
        <end position="406"/>
    </location>
</feature>
<dbReference type="AlphaFoldDB" id="A0A1Y2HIT3"/>